<feature type="domain" description="Beta-lactamase-related" evidence="1">
    <location>
        <begin position="56"/>
        <end position="374"/>
    </location>
</feature>
<dbReference type="Proteomes" id="UP001152467">
    <property type="component" value="Unassembled WGS sequence"/>
</dbReference>
<dbReference type="EMBL" id="CAMAPC010000001">
    <property type="protein sequence ID" value="CAH9049411.1"/>
    <property type="molecule type" value="Genomic_DNA"/>
</dbReference>
<keyword evidence="4" id="KW-1185">Reference proteome</keyword>
<sequence length="387" mass="42897">MKTTLGLITKVTIVCATLTITGCGSNSAKHNNVVKSVIDVAATEFDYQQLLNDTVKNNVPGVVLYIQSPTVEFYGAAGLADINTQTMMQIDARIPNGSAGKKLTALLAAMLHEEGRFDLDAPISQYLPTSILSKIQYSQLMTTRQLLSHTSGVFDYLADNDGEFYQAVQQQPNKLITDSFALHYALDKPAHFSPGSDWRYSNTGYILAGLILNSVLGEHHSKALRDYVLDPLGLTSMSYGGIEKAHAEIVSGYFLLDDKLENTQSFYSNIGVADAPVVGDARDMAELLRHIVESEQINESLRQLLIGDANLNKTGQVNQRYGMGIFVERYDDQVVYYHGGDELGYATRDYYFPKTQTAITMLFNCNGYRTCEVDIDNMRDTVLKQFL</sequence>
<dbReference type="EMBL" id="CAMAPD010000005">
    <property type="protein sequence ID" value="CAH9056031.1"/>
    <property type="molecule type" value="Genomic_DNA"/>
</dbReference>
<evidence type="ECO:0000313" key="3">
    <source>
        <dbReference type="EMBL" id="CAH9056031.1"/>
    </source>
</evidence>
<dbReference type="PROSITE" id="PS51257">
    <property type="entry name" value="PROKAR_LIPOPROTEIN"/>
    <property type="match status" value="1"/>
</dbReference>
<dbReference type="AlphaFoldDB" id="A0A9W4QQL6"/>
<dbReference type="PANTHER" id="PTHR46825">
    <property type="entry name" value="D-ALANYL-D-ALANINE-CARBOXYPEPTIDASE/ENDOPEPTIDASE AMPH"/>
    <property type="match status" value="1"/>
</dbReference>
<dbReference type="Gene3D" id="3.40.710.10">
    <property type="entry name" value="DD-peptidase/beta-lactamase superfamily"/>
    <property type="match status" value="1"/>
</dbReference>
<gene>
    <name evidence="2" type="ORF">PSECIP111854_00044</name>
    <name evidence="3" type="ORF">PSECIP111951_01375</name>
</gene>
<dbReference type="InterPro" id="IPR001466">
    <property type="entry name" value="Beta-lactam-related"/>
</dbReference>
<evidence type="ECO:0000313" key="5">
    <source>
        <dbReference type="Proteomes" id="UP001152485"/>
    </source>
</evidence>
<dbReference type="RefSeq" id="WP_261592543.1">
    <property type="nucleotide sequence ID" value="NZ_CAMAPC010000001.1"/>
</dbReference>
<dbReference type="PANTHER" id="PTHR46825:SF7">
    <property type="entry name" value="D-ALANYL-D-ALANINE CARBOXYPEPTIDASE"/>
    <property type="match status" value="1"/>
</dbReference>
<dbReference type="InterPro" id="IPR012338">
    <property type="entry name" value="Beta-lactam/transpept-like"/>
</dbReference>
<dbReference type="SUPFAM" id="SSF56601">
    <property type="entry name" value="beta-lactamase/transpeptidase-like"/>
    <property type="match status" value="1"/>
</dbReference>
<accession>A0A9W4QQL6</accession>
<organism evidence="2 4">
    <name type="scientific">Pseudoalteromonas holothuriae</name>
    <dbReference type="NCBI Taxonomy" id="2963714"/>
    <lineage>
        <taxon>Bacteria</taxon>
        <taxon>Pseudomonadati</taxon>
        <taxon>Pseudomonadota</taxon>
        <taxon>Gammaproteobacteria</taxon>
        <taxon>Alteromonadales</taxon>
        <taxon>Pseudoalteromonadaceae</taxon>
        <taxon>Pseudoalteromonas</taxon>
    </lineage>
</organism>
<proteinExistence type="predicted"/>
<evidence type="ECO:0000313" key="4">
    <source>
        <dbReference type="Proteomes" id="UP001152467"/>
    </source>
</evidence>
<dbReference type="Pfam" id="PF00144">
    <property type="entry name" value="Beta-lactamase"/>
    <property type="match status" value="1"/>
</dbReference>
<evidence type="ECO:0000259" key="1">
    <source>
        <dbReference type="Pfam" id="PF00144"/>
    </source>
</evidence>
<comment type="caution">
    <text evidence="2">The sequence shown here is derived from an EMBL/GenBank/DDBJ whole genome shotgun (WGS) entry which is preliminary data.</text>
</comment>
<reference evidence="2 5" key="1">
    <citation type="submission" date="2022-07" db="EMBL/GenBank/DDBJ databases">
        <authorList>
            <person name="Criscuolo A."/>
        </authorList>
    </citation>
    <scope>NUCLEOTIDE SEQUENCE</scope>
    <source>
        <strain evidence="5">CIP 111951</strain>
        <strain evidence="2">CIP111854</strain>
        <strain evidence="3">CIP111951</strain>
    </source>
</reference>
<dbReference type="InterPro" id="IPR050491">
    <property type="entry name" value="AmpC-like"/>
</dbReference>
<evidence type="ECO:0000313" key="2">
    <source>
        <dbReference type="EMBL" id="CAH9049411.1"/>
    </source>
</evidence>
<name>A0A9W4QQL6_9GAMM</name>
<protein>
    <submittedName>
        <fullName evidence="2">IS4 family transposase MICBce3</fullName>
    </submittedName>
</protein>
<dbReference type="Proteomes" id="UP001152485">
    <property type="component" value="Unassembled WGS sequence"/>
</dbReference>